<keyword evidence="3" id="KW-0808">Transferase</keyword>
<dbReference type="PROSITE" id="PS50405">
    <property type="entry name" value="GST_CTER"/>
    <property type="match status" value="1"/>
</dbReference>
<evidence type="ECO:0000259" key="5">
    <source>
        <dbReference type="PROSITE" id="PS50404"/>
    </source>
</evidence>
<comment type="similarity">
    <text evidence="1">Belongs to the GST superfamily. Phi family.</text>
</comment>
<evidence type="ECO:0000256" key="1">
    <source>
        <dbReference type="ARBA" id="ARBA00010128"/>
    </source>
</evidence>
<dbReference type="FunFam" id="1.20.1050.10:FF:000004">
    <property type="entry name" value="Glutathione S-transferase F2"/>
    <property type="match status" value="1"/>
</dbReference>
<dbReference type="OMA" id="TRHENSK"/>
<evidence type="ECO:0000256" key="4">
    <source>
        <dbReference type="ARBA" id="ARBA00047960"/>
    </source>
</evidence>
<proteinExistence type="inferred from homology"/>
<organism evidence="7">
    <name type="scientific">Oryza punctata</name>
    <name type="common">Red rice</name>
    <dbReference type="NCBI Taxonomy" id="4537"/>
    <lineage>
        <taxon>Eukaryota</taxon>
        <taxon>Viridiplantae</taxon>
        <taxon>Streptophyta</taxon>
        <taxon>Embryophyta</taxon>
        <taxon>Tracheophyta</taxon>
        <taxon>Spermatophyta</taxon>
        <taxon>Magnoliopsida</taxon>
        <taxon>Liliopsida</taxon>
        <taxon>Poales</taxon>
        <taxon>Poaceae</taxon>
        <taxon>BOP clade</taxon>
        <taxon>Oryzoideae</taxon>
        <taxon>Oryzeae</taxon>
        <taxon>Oryzinae</taxon>
        <taxon>Oryza</taxon>
    </lineage>
</organism>
<sequence>MAPVKVFGPAISVVNIDFKALEHKSPEHLKRNPFGQMPAFQDGDLLLLESRAIGRYILRKYKTKANLPREGNLSEATMVDIGIEMERHQYYRVISPIVYGCLFNPVLDGVPTNQKVVDDSLEKLKKVLEVYEARLSQNTYLGGDFLSFADLSYFPFTYLFHGDTVRIAIRQVPSCEGMVGWARGEALHQEGHRWHCSPPEGISRSFN</sequence>
<dbReference type="AlphaFoldDB" id="A0A0E0JIY8"/>
<protein>
    <recommendedName>
        <fullName evidence="2">glutathione transferase</fullName>
        <ecNumber evidence="2">2.5.1.18</ecNumber>
    </recommendedName>
</protein>
<dbReference type="Proteomes" id="UP000026962">
    <property type="component" value="Chromosome 1"/>
</dbReference>
<dbReference type="Gene3D" id="1.20.1050.10">
    <property type="match status" value="1"/>
</dbReference>
<dbReference type="SUPFAM" id="SSF52833">
    <property type="entry name" value="Thioredoxin-like"/>
    <property type="match status" value="1"/>
</dbReference>
<dbReference type="GO" id="GO:0043295">
    <property type="term" value="F:glutathione binding"/>
    <property type="evidence" value="ECO:0007669"/>
    <property type="project" value="TreeGrafter"/>
</dbReference>
<dbReference type="InterPro" id="IPR010987">
    <property type="entry name" value="Glutathione-S-Trfase_C-like"/>
</dbReference>
<dbReference type="GO" id="GO:0009636">
    <property type="term" value="P:response to toxic substance"/>
    <property type="evidence" value="ECO:0007669"/>
    <property type="project" value="UniProtKB-ARBA"/>
</dbReference>
<dbReference type="PANTHER" id="PTHR43900">
    <property type="entry name" value="GLUTATHIONE S-TRANSFERASE RHO"/>
    <property type="match status" value="1"/>
</dbReference>
<dbReference type="EnsemblPlants" id="OPUNC01G16550.1">
    <property type="protein sequence ID" value="OPUNC01G16550.1"/>
    <property type="gene ID" value="OPUNC01G16550"/>
</dbReference>
<dbReference type="InterPro" id="IPR004045">
    <property type="entry name" value="Glutathione_S-Trfase_N"/>
</dbReference>
<dbReference type="STRING" id="4537.A0A0E0JIY8"/>
<keyword evidence="8" id="KW-1185">Reference proteome</keyword>
<dbReference type="Pfam" id="PF00043">
    <property type="entry name" value="GST_C"/>
    <property type="match status" value="1"/>
</dbReference>
<evidence type="ECO:0000259" key="6">
    <source>
        <dbReference type="PROSITE" id="PS50405"/>
    </source>
</evidence>
<name>A0A0E0JIY8_ORYPU</name>
<dbReference type="Pfam" id="PF02798">
    <property type="entry name" value="GST_N"/>
    <property type="match status" value="1"/>
</dbReference>
<dbReference type="InterPro" id="IPR036282">
    <property type="entry name" value="Glutathione-S-Trfase_C_sf"/>
</dbReference>
<feature type="domain" description="GST N-terminal" evidence="5">
    <location>
        <begin position="1"/>
        <end position="65"/>
    </location>
</feature>
<feature type="domain" description="GST C-terminal" evidence="6">
    <location>
        <begin position="72"/>
        <end position="207"/>
    </location>
</feature>
<dbReference type="EC" id="2.5.1.18" evidence="2"/>
<dbReference type="InterPro" id="IPR040079">
    <property type="entry name" value="Glutathione_S-Trfase"/>
</dbReference>
<comment type="catalytic activity">
    <reaction evidence="4">
        <text>RX + glutathione = an S-substituted glutathione + a halide anion + H(+)</text>
        <dbReference type="Rhea" id="RHEA:16437"/>
        <dbReference type="ChEBI" id="CHEBI:15378"/>
        <dbReference type="ChEBI" id="CHEBI:16042"/>
        <dbReference type="ChEBI" id="CHEBI:17792"/>
        <dbReference type="ChEBI" id="CHEBI:57925"/>
        <dbReference type="ChEBI" id="CHEBI:90779"/>
        <dbReference type="EC" id="2.5.1.18"/>
    </reaction>
</comment>
<evidence type="ECO:0000313" key="8">
    <source>
        <dbReference type="Proteomes" id="UP000026962"/>
    </source>
</evidence>
<dbReference type="PROSITE" id="PS50404">
    <property type="entry name" value="GST_NTER"/>
    <property type="match status" value="1"/>
</dbReference>
<dbReference type="SFLD" id="SFLDG00358">
    <property type="entry name" value="Main_(cytGST)"/>
    <property type="match status" value="1"/>
</dbReference>
<dbReference type="SFLD" id="SFLDS00019">
    <property type="entry name" value="Glutathione_Transferase_(cytos"/>
    <property type="match status" value="1"/>
</dbReference>
<dbReference type="Gramene" id="OPUNC01G16550.1">
    <property type="protein sequence ID" value="OPUNC01G16550.1"/>
    <property type="gene ID" value="OPUNC01G16550"/>
</dbReference>
<dbReference type="HOGENOM" id="CLU_011226_5_1_1"/>
<dbReference type="eggNOG" id="KOG0867">
    <property type="taxonomic scope" value="Eukaryota"/>
</dbReference>
<reference evidence="7" key="1">
    <citation type="submission" date="2015-04" db="UniProtKB">
        <authorList>
            <consortium name="EnsemblPlants"/>
        </authorList>
    </citation>
    <scope>IDENTIFICATION</scope>
</reference>
<evidence type="ECO:0000256" key="3">
    <source>
        <dbReference type="ARBA" id="ARBA00022679"/>
    </source>
</evidence>
<accession>A0A0E0JIY8</accession>
<dbReference type="Gene3D" id="3.40.30.10">
    <property type="entry name" value="Glutaredoxin"/>
    <property type="match status" value="1"/>
</dbReference>
<evidence type="ECO:0000256" key="2">
    <source>
        <dbReference type="ARBA" id="ARBA00012452"/>
    </source>
</evidence>
<evidence type="ECO:0000313" key="7">
    <source>
        <dbReference type="EnsemblPlants" id="OPUNC01G16550.1"/>
    </source>
</evidence>
<reference evidence="7" key="2">
    <citation type="submission" date="2018-05" db="EMBL/GenBank/DDBJ databases">
        <title>OpunRS2 (Oryza punctata Reference Sequence Version 2).</title>
        <authorList>
            <person name="Zhang J."/>
            <person name="Kudrna D."/>
            <person name="Lee S."/>
            <person name="Talag J."/>
            <person name="Welchert J."/>
            <person name="Wing R.A."/>
        </authorList>
    </citation>
    <scope>NUCLEOTIDE SEQUENCE [LARGE SCALE GENOMIC DNA]</scope>
</reference>
<dbReference type="SUPFAM" id="SSF47616">
    <property type="entry name" value="GST C-terminal domain-like"/>
    <property type="match status" value="1"/>
</dbReference>
<dbReference type="InterPro" id="IPR004046">
    <property type="entry name" value="GST_C"/>
</dbReference>
<dbReference type="GO" id="GO:0004364">
    <property type="term" value="F:glutathione transferase activity"/>
    <property type="evidence" value="ECO:0007669"/>
    <property type="project" value="UniProtKB-EC"/>
</dbReference>
<dbReference type="GO" id="GO:0006749">
    <property type="term" value="P:glutathione metabolic process"/>
    <property type="evidence" value="ECO:0007669"/>
    <property type="project" value="TreeGrafter"/>
</dbReference>
<dbReference type="GO" id="GO:0005737">
    <property type="term" value="C:cytoplasm"/>
    <property type="evidence" value="ECO:0007669"/>
    <property type="project" value="TreeGrafter"/>
</dbReference>
<dbReference type="InterPro" id="IPR036249">
    <property type="entry name" value="Thioredoxin-like_sf"/>
</dbReference>
<dbReference type="PANTHER" id="PTHR43900:SF49">
    <property type="entry name" value="GLUTATHIONE S-TRANSFERASE GSTF1-RELATED"/>
    <property type="match status" value="1"/>
</dbReference>